<dbReference type="CDD" id="cd00544">
    <property type="entry name" value="CobU"/>
    <property type="match status" value="1"/>
</dbReference>
<organism evidence="19 20">
    <name type="scientific">Prescottella soli</name>
    <dbReference type="NCBI Taxonomy" id="1543852"/>
    <lineage>
        <taxon>Bacteria</taxon>
        <taxon>Bacillati</taxon>
        <taxon>Actinomycetota</taxon>
        <taxon>Actinomycetes</taxon>
        <taxon>Mycobacteriales</taxon>
        <taxon>Nocardiaceae</taxon>
        <taxon>Prescottella</taxon>
    </lineage>
</organism>
<dbReference type="SUPFAM" id="SSF56281">
    <property type="entry name" value="Metallo-hydrolase/oxidoreductase"/>
    <property type="match status" value="1"/>
</dbReference>
<dbReference type="SMART" id="SM00849">
    <property type="entry name" value="Lactamase_B"/>
    <property type="match status" value="1"/>
</dbReference>
<dbReference type="InterPro" id="IPR036866">
    <property type="entry name" value="RibonucZ/Hydroxyglut_hydro"/>
</dbReference>
<evidence type="ECO:0000256" key="5">
    <source>
        <dbReference type="ARBA" id="ARBA00004692"/>
    </source>
</evidence>
<keyword evidence="12" id="KW-0547">Nucleotide-binding</keyword>
<dbReference type="PANTHER" id="PTHR34848">
    <property type="match status" value="1"/>
</dbReference>
<keyword evidence="19" id="KW-0548">Nucleotidyltransferase</keyword>
<evidence type="ECO:0000256" key="16">
    <source>
        <dbReference type="ARBA" id="ARBA00029570"/>
    </source>
</evidence>
<evidence type="ECO:0000256" key="10">
    <source>
        <dbReference type="ARBA" id="ARBA00022573"/>
    </source>
</evidence>
<dbReference type="InterPro" id="IPR001279">
    <property type="entry name" value="Metallo-B-lactamas"/>
</dbReference>
<evidence type="ECO:0000256" key="9">
    <source>
        <dbReference type="ARBA" id="ARBA00012523"/>
    </source>
</evidence>
<evidence type="ECO:0000256" key="13">
    <source>
        <dbReference type="ARBA" id="ARBA00022777"/>
    </source>
</evidence>
<evidence type="ECO:0000313" key="20">
    <source>
        <dbReference type="Proteomes" id="UP001629744"/>
    </source>
</evidence>
<dbReference type="SUPFAM" id="SSF52540">
    <property type="entry name" value="P-loop containing nucleoside triphosphate hydrolases"/>
    <property type="match status" value="1"/>
</dbReference>
<evidence type="ECO:0000259" key="18">
    <source>
        <dbReference type="SMART" id="SM00849"/>
    </source>
</evidence>
<evidence type="ECO:0000256" key="8">
    <source>
        <dbReference type="ARBA" id="ARBA00012016"/>
    </source>
</evidence>
<dbReference type="InterPro" id="IPR003203">
    <property type="entry name" value="CobU/CobP"/>
</dbReference>
<comment type="catalytic activity">
    <reaction evidence="1">
        <text>adenosylcob(III)inamide + ATP = adenosylcob(III)inamide phosphate + ADP + H(+)</text>
        <dbReference type="Rhea" id="RHEA:15769"/>
        <dbReference type="ChEBI" id="CHEBI:2480"/>
        <dbReference type="ChEBI" id="CHEBI:15378"/>
        <dbReference type="ChEBI" id="CHEBI:30616"/>
        <dbReference type="ChEBI" id="CHEBI:58502"/>
        <dbReference type="ChEBI" id="CHEBI:456216"/>
        <dbReference type="EC" id="2.7.1.156"/>
    </reaction>
</comment>
<dbReference type="GO" id="GO:0016301">
    <property type="term" value="F:kinase activity"/>
    <property type="evidence" value="ECO:0007669"/>
    <property type="project" value="UniProtKB-KW"/>
</dbReference>
<comment type="catalytic activity">
    <reaction evidence="3">
        <text>adenosylcob(III)inamide + GTP = adenosylcob(III)inamide phosphate + GDP + H(+)</text>
        <dbReference type="Rhea" id="RHEA:15765"/>
        <dbReference type="ChEBI" id="CHEBI:2480"/>
        <dbReference type="ChEBI" id="CHEBI:15378"/>
        <dbReference type="ChEBI" id="CHEBI:37565"/>
        <dbReference type="ChEBI" id="CHEBI:58189"/>
        <dbReference type="ChEBI" id="CHEBI:58502"/>
        <dbReference type="EC" id="2.7.1.156"/>
    </reaction>
</comment>
<comment type="pathway">
    <text evidence="6">Cofactor biosynthesis; adenosylcobalamin biosynthesis; adenosylcobalamin from cob(II)yrinate a,c-diamide: step 5/7.</text>
</comment>
<dbReference type="RefSeq" id="WP_348611745.1">
    <property type="nucleotide sequence ID" value="NZ_CP157276.1"/>
</dbReference>
<sequence length="453" mass="48185">MEVVLLGTGSADGWPNPFCVCASCRTAAARGEIRGQTAALIDDVLLLDCGPEVPRAAVRAGRPLDAVRHILFTHAHPDHVGPAALLFRAWVQRDRPLDVVGPPEALDLCRDWVGPDDPVRFVPVVPGDRIVLNGYEVRVLEAAHTAIRDGDSVLYDIAASGGGRLLWATDTGPLPSSTLDAVRDARYDAVFLEETFGTRTDLGAGHHDLTTFPRTVVALRDIGAVTDATDIVAVHLSHYNPPTSELAERLRPWGARVVDDGAVVRVGEPAPRRGTSSRTLVLGGARAGKSTYAEALLAAEPRVTYLATGGMQEGDPEWAERVALHRERRPSGWTTVETTDVAAALADARDPVLLDCLGTWLTGRLDHHRVWTGGDWGAVDADVADLVAAWRAARVPIVAVSNEVGSGVVPSTPAGRRFRDLLGRVNSAVVAECESVVLVVAGVPTPLRSGPTD</sequence>
<dbReference type="GO" id="GO:0016779">
    <property type="term" value="F:nucleotidyltransferase activity"/>
    <property type="evidence" value="ECO:0007669"/>
    <property type="project" value="UniProtKB-KW"/>
</dbReference>
<comment type="catalytic activity">
    <reaction evidence="2">
        <text>adenosylcob(III)inamide phosphate + GTP + H(+) = adenosylcob(III)inamide-GDP + diphosphate</text>
        <dbReference type="Rhea" id="RHEA:22712"/>
        <dbReference type="ChEBI" id="CHEBI:15378"/>
        <dbReference type="ChEBI" id="CHEBI:33019"/>
        <dbReference type="ChEBI" id="CHEBI:37565"/>
        <dbReference type="ChEBI" id="CHEBI:58502"/>
        <dbReference type="ChEBI" id="CHEBI:60487"/>
        <dbReference type="EC" id="2.7.7.62"/>
    </reaction>
</comment>
<evidence type="ECO:0000256" key="7">
    <source>
        <dbReference type="ARBA" id="ARBA00007490"/>
    </source>
</evidence>
<dbReference type="PANTHER" id="PTHR34848:SF1">
    <property type="entry name" value="BIFUNCTIONAL ADENOSYLCOBALAMIN BIOSYNTHESIS PROTEIN COBU"/>
    <property type="match status" value="1"/>
</dbReference>
<proteinExistence type="inferred from homology"/>
<reference evidence="19 20" key="1">
    <citation type="submission" date="2023-11" db="EMBL/GenBank/DDBJ databases">
        <authorList>
            <person name="Val-Calvo J."/>
            <person name="Scortti M."/>
            <person name="Vazquez-Boland J."/>
        </authorList>
    </citation>
    <scope>NUCLEOTIDE SEQUENCE [LARGE SCALE GENOMIC DNA]</scope>
    <source>
        <strain evidence="19 20">DSM 46662</strain>
    </source>
</reference>
<dbReference type="Pfam" id="PF12706">
    <property type="entry name" value="Lactamase_B_2"/>
    <property type="match status" value="1"/>
</dbReference>
<accession>A0ABW9FY85</accession>
<evidence type="ECO:0000256" key="1">
    <source>
        <dbReference type="ARBA" id="ARBA00000312"/>
    </source>
</evidence>
<dbReference type="Proteomes" id="UP001629744">
    <property type="component" value="Unassembled WGS sequence"/>
</dbReference>
<keyword evidence="11" id="KW-0808">Transferase</keyword>
<keyword evidence="14" id="KW-0067">ATP-binding</keyword>
<dbReference type="Gene3D" id="3.40.50.300">
    <property type="entry name" value="P-loop containing nucleotide triphosphate hydrolases"/>
    <property type="match status" value="1"/>
</dbReference>
<evidence type="ECO:0000256" key="4">
    <source>
        <dbReference type="ARBA" id="ARBA00003889"/>
    </source>
</evidence>
<dbReference type="InterPro" id="IPR027417">
    <property type="entry name" value="P-loop_NTPase"/>
</dbReference>
<evidence type="ECO:0000256" key="12">
    <source>
        <dbReference type="ARBA" id="ARBA00022741"/>
    </source>
</evidence>
<protein>
    <recommendedName>
        <fullName evidence="16">Adenosylcobinamide kinase</fullName>
        <ecNumber evidence="8">2.7.1.156</ecNumber>
        <ecNumber evidence="9">2.7.7.62</ecNumber>
    </recommendedName>
    <alternativeName>
        <fullName evidence="17">Adenosylcobinamide-phosphate guanylyltransferase</fullName>
    </alternativeName>
</protein>
<comment type="function">
    <text evidence="4">Catalyzes ATP-dependent phosphorylation of adenosylcobinamide and addition of GMP to adenosylcobinamide phosphate.</text>
</comment>
<dbReference type="EMBL" id="JBDLNU010000005">
    <property type="protein sequence ID" value="MFM1730595.1"/>
    <property type="molecule type" value="Genomic_DNA"/>
</dbReference>
<evidence type="ECO:0000256" key="6">
    <source>
        <dbReference type="ARBA" id="ARBA00005159"/>
    </source>
</evidence>
<evidence type="ECO:0000256" key="15">
    <source>
        <dbReference type="ARBA" id="ARBA00023134"/>
    </source>
</evidence>
<evidence type="ECO:0000256" key="3">
    <source>
        <dbReference type="ARBA" id="ARBA00001522"/>
    </source>
</evidence>
<evidence type="ECO:0000256" key="14">
    <source>
        <dbReference type="ARBA" id="ARBA00022840"/>
    </source>
</evidence>
<keyword evidence="20" id="KW-1185">Reference proteome</keyword>
<keyword evidence="10" id="KW-0169">Cobalamin biosynthesis</keyword>
<evidence type="ECO:0000256" key="11">
    <source>
        <dbReference type="ARBA" id="ARBA00022679"/>
    </source>
</evidence>
<comment type="caution">
    <text evidence="19">The sequence shown here is derived from an EMBL/GenBank/DDBJ whole genome shotgun (WGS) entry which is preliminary data.</text>
</comment>
<evidence type="ECO:0000256" key="17">
    <source>
        <dbReference type="ARBA" id="ARBA00030571"/>
    </source>
</evidence>
<evidence type="ECO:0000313" key="19">
    <source>
        <dbReference type="EMBL" id="MFM1730595.1"/>
    </source>
</evidence>
<dbReference type="Pfam" id="PF02283">
    <property type="entry name" value="CobU"/>
    <property type="match status" value="1"/>
</dbReference>
<dbReference type="EC" id="2.7.1.156" evidence="8"/>
<keyword evidence="13 19" id="KW-0418">Kinase</keyword>
<dbReference type="Gene3D" id="3.60.15.10">
    <property type="entry name" value="Ribonuclease Z/Hydroxyacylglutathione hydrolase-like"/>
    <property type="match status" value="1"/>
</dbReference>
<dbReference type="EC" id="2.7.7.62" evidence="9"/>
<feature type="domain" description="Metallo-beta-lactamase" evidence="18">
    <location>
        <begin position="35"/>
        <end position="206"/>
    </location>
</feature>
<gene>
    <name evidence="19" type="ORF">ABEU19_004130</name>
</gene>
<comment type="similarity">
    <text evidence="7">Belongs to the CobU/CobP family.</text>
</comment>
<comment type="pathway">
    <text evidence="5">Cofactor biosynthesis; adenosylcobalamin biosynthesis; adenosylcobalamin from cob(II)yrinate a,c-diamide: step 6/7.</text>
</comment>
<name>A0ABW9FY85_9NOCA</name>
<keyword evidence="15" id="KW-0342">GTP-binding</keyword>
<evidence type="ECO:0000256" key="2">
    <source>
        <dbReference type="ARBA" id="ARBA00000711"/>
    </source>
</evidence>